<gene>
    <name evidence="2" type="ORF">HNAJ_LOCUS9576</name>
</gene>
<reference evidence="2 3" key="2">
    <citation type="submission" date="2018-11" db="EMBL/GenBank/DDBJ databases">
        <authorList>
            <consortium name="Pathogen Informatics"/>
        </authorList>
    </citation>
    <scope>NUCLEOTIDE SEQUENCE [LARGE SCALE GENOMIC DNA]</scope>
</reference>
<evidence type="ECO:0000313" key="3">
    <source>
        <dbReference type="Proteomes" id="UP000278807"/>
    </source>
</evidence>
<accession>A0A0R3TPZ4</accession>
<keyword evidence="1" id="KW-0812">Transmembrane</keyword>
<proteinExistence type="predicted"/>
<dbReference type="Proteomes" id="UP000278807">
    <property type="component" value="Unassembled WGS sequence"/>
</dbReference>
<organism evidence="4">
    <name type="scientific">Rodentolepis nana</name>
    <name type="common">Dwarf tapeworm</name>
    <name type="synonym">Hymenolepis nana</name>
    <dbReference type="NCBI Taxonomy" id="102285"/>
    <lineage>
        <taxon>Eukaryota</taxon>
        <taxon>Metazoa</taxon>
        <taxon>Spiralia</taxon>
        <taxon>Lophotrochozoa</taxon>
        <taxon>Platyhelminthes</taxon>
        <taxon>Cestoda</taxon>
        <taxon>Eucestoda</taxon>
        <taxon>Cyclophyllidea</taxon>
        <taxon>Hymenolepididae</taxon>
        <taxon>Rodentolepis</taxon>
    </lineage>
</organism>
<dbReference type="AlphaFoldDB" id="A0A0R3TPZ4"/>
<keyword evidence="1" id="KW-1133">Transmembrane helix</keyword>
<keyword evidence="3" id="KW-1185">Reference proteome</keyword>
<sequence>MEASGRSSTRNAAKLAVYDATMIIANPAHTIPRALVEKAFGVSSPIPEFSNIPQVNHIEELKLNSSSSFDFTTSPFSRLLSTTMACLLLAGVEALAAFSRSLRCNTRMAE</sequence>
<feature type="transmembrane region" description="Helical" evidence="1">
    <location>
        <begin position="79"/>
        <end position="98"/>
    </location>
</feature>
<dbReference type="OrthoDB" id="8120806at2759"/>
<evidence type="ECO:0000313" key="4">
    <source>
        <dbReference type="WBParaSite" id="HNAJ_0000958101-mRNA-1"/>
    </source>
</evidence>
<dbReference type="WBParaSite" id="HNAJ_0000958101-mRNA-1">
    <property type="protein sequence ID" value="HNAJ_0000958101-mRNA-1"/>
    <property type="gene ID" value="HNAJ_0000958101"/>
</dbReference>
<reference evidence="4" key="1">
    <citation type="submission" date="2017-02" db="UniProtKB">
        <authorList>
            <consortium name="WormBaseParasite"/>
        </authorList>
    </citation>
    <scope>IDENTIFICATION</scope>
</reference>
<evidence type="ECO:0000313" key="2">
    <source>
        <dbReference type="EMBL" id="VDO06138.1"/>
    </source>
</evidence>
<protein>
    <submittedName>
        <fullName evidence="2 4">Uncharacterized protein</fullName>
    </submittedName>
</protein>
<name>A0A0R3TPZ4_RODNA</name>
<evidence type="ECO:0000256" key="1">
    <source>
        <dbReference type="SAM" id="Phobius"/>
    </source>
</evidence>
<dbReference type="EMBL" id="UZAE01012662">
    <property type="protein sequence ID" value="VDO06138.1"/>
    <property type="molecule type" value="Genomic_DNA"/>
</dbReference>
<keyword evidence="1" id="KW-0472">Membrane</keyword>